<feature type="transmembrane region" description="Helical" evidence="1">
    <location>
        <begin position="32"/>
        <end position="56"/>
    </location>
</feature>
<dbReference type="EMBL" id="CP002059">
    <property type="protein sequence ID" value="ADI62904.1"/>
    <property type="molecule type" value="Genomic_DNA"/>
</dbReference>
<dbReference type="AlphaFoldDB" id="D7DZF2"/>
<name>D7DZF2_NOSA0</name>
<organism evidence="2 3">
    <name type="scientific">Nostoc azollae (strain 0708)</name>
    <name type="common">Anabaena azollae (strain 0708)</name>
    <dbReference type="NCBI Taxonomy" id="551115"/>
    <lineage>
        <taxon>Bacteria</taxon>
        <taxon>Bacillati</taxon>
        <taxon>Cyanobacteriota</taxon>
        <taxon>Cyanophyceae</taxon>
        <taxon>Nostocales</taxon>
        <taxon>Nostocaceae</taxon>
        <taxon>Trichormus</taxon>
    </lineage>
</organism>
<dbReference type="HOGENOM" id="CLU_071789_0_0_3"/>
<dbReference type="eggNOG" id="COG3166">
    <property type="taxonomic scope" value="Bacteria"/>
</dbReference>
<dbReference type="PANTHER" id="PTHR40278:SF1">
    <property type="entry name" value="DNA UTILIZATION PROTEIN HOFN"/>
    <property type="match status" value="1"/>
</dbReference>
<proteinExistence type="predicted"/>
<dbReference type="RefSeq" id="WP_013189924.1">
    <property type="nucleotide sequence ID" value="NC_014248.1"/>
</dbReference>
<reference evidence="2 3" key="1">
    <citation type="journal article" date="2010" name="PLoS ONE">
        <title>Genome erosion in a nitrogen-fixing vertically transmitted endosymbiotic multicellular cyanobacterium.</title>
        <authorList>
            <person name="Ran L."/>
            <person name="Larsson J."/>
            <person name="Vigil-Stenman T."/>
            <person name="Nylander J.A."/>
            <person name="Ininbergs K."/>
            <person name="Zheng W.W."/>
            <person name="Lapidus A."/>
            <person name="Lowry S."/>
            <person name="Haselkorn R."/>
            <person name="Bergman B."/>
        </authorList>
    </citation>
    <scope>NUCLEOTIDE SEQUENCE [LARGE SCALE GENOMIC DNA]</scope>
    <source>
        <strain evidence="2 3">0708</strain>
    </source>
</reference>
<keyword evidence="1" id="KW-0812">Transmembrane</keyword>
<dbReference type="InterPro" id="IPR007813">
    <property type="entry name" value="PilN"/>
</dbReference>
<keyword evidence="1" id="KW-1133">Transmembrane helix</keyword>
<dbReference type="STRING" id="551115.Aazo_0321"/>
<accession>D7DZF2</accession>
<dbReference type="InterPro" id="IPR052534">
    <property type="entry name" value="Extracell_DNA_Util/SecSys_Comp"/>
</dbReference>
<gene>
    <name evidence="2" type="ordered locus">Aazo_0321</name>
</gene>
<evidence type="ECO:0000313" key="2">
    <source>
        <dbReference type="EMBL" id="ADI62904.1"/>
    </source>
</evidence>
<keyword evidence="1" id="KW-0472">Membrane</keyword>
<protein>
    <submittedName>
        <fullName evidence="2">Fimbrial assembly family protein</fullName>
    </submittedName>
</protein>
<dbReference type="Proteomes" id="UP000001511">
    <property type="component" value="Chromosome"/>
</dbReference>
<evidence type="ECO:0000256" key="1">
    <source>
        <dbReference type="SAM" id="Phobius"/>
    </source>
</evidence>
<dbReference type="OrthoDB" id="422602at2"/>
<keyword evidence="3" id="KW-1185">Reference proteome</keyword>
<dbReference type="PANTHER" id="PTHR40278">
    <property type="entry name" value="DNA UTILIZATION PROTEIN HOFN"/>
    <property type="match status" value="1"/>
</dbReference>
<dbReference type="KEGG" id="naz:Aazo_0321"/>
<dbReference type="Pfam" id="PF05137">
    <property type="entry name" value="PilN"/>
    <property type="match status" value="1"/>
</dbReference>
<sequence>MYSLDINFLRDRASIEFNENQPVRQPINLEDLIPVFLGVGVGLCFPALVFGGFWILQAQSSGLEQKIAKLDQEGKELDGKIADIKKIKDEMAGVQDQTQALVTVFDQIRPWSAMLQDLRARIPPSVQVENIRQIPPVIQALAATATVTSPKPSNPAGILEINGYARSFSDVNDFLLTMGQSNLLNAAESGISTAELIDAPAITGAVPPENKSQDTSGVKFKPPQVVKYTIKASLSNVPASELIRELEQKGTVGLVKRIRSLQETGAIAK</sequence>
<evidence type="ECO:0000313" key="3">
    <source>
        <dbReference type="Proteomes" id="UP000001511"/>
    </source>
</evidence>